<keyword evidence="2" id="KW-1185">Reference proteome</keyword>
<protein>
    <recommendedName>
        <fullName evidence="3">MarR family transcriptional regulator</fullName>
    </recommendedName>
</protein>
<dbReference type="Proteomes" id="UP000664209">
    <property type="component" value="Unassembled WGS sequence"/>
</dbReference>
<evidence type="ECO:0000313" key="1">
    <source>
        <dbReference type="EMBL" id="MBO1750443.1"/>
    </source>
</evidence>
<gene>
    <name evidence="1" type="ORF">J4G33_01340</name>
</gene>
<name>A0A939RUB0_9CELL</name>
<dbReference type="AlphaFoldDB" id="A0A939RUB0"/>
<sequence>MFVLTIDQQGSRRVGDRVEQLLSHLEDRVVAGQPGVVRPFERTVGDEVQAVLDDPRLAVETALEALRLGEWTVGVGAGPVDEPLPTAARAGSGPAFVLAREAVERAKSRARPVPIAVEATHALAGADCEAVLTLVGAIMARRTEQGWAVIDTLTALGDATQDAVADRLGITQQAVSQRLRTALWAEELAVRPAAARLLAEGDA</sequence>
<evidence type="ECO:0008006" key="3">
    <source>
        <dbReference type="Google" id="ProtNLM"/>
    </source>
</evidence>
<proteinExistence type="predicted"/>
<reference evidence="1" key="1">
    <citation type="submission" date="2021-03" db="EMBL/GenBank/DDBJ databases">
        <title>Actinotalea soli sp. nov., isolated from soil.</title>
        <authorList>
            <person name="Ping W."/>
            <person name="Zhang J."/>
        </authorList>
    </citation>
    <scope>NUCLEOTIDE SEQUENCE</scope>
    <source>
        <strain evidence="1">BY-33</strain>
    </source>
</reference>
<evidence type="ECO:0000313" key="2">
    <source>
        <dbReference type="Proteomes" id="UP000664209"/>
    </source>
</evidence>
<comment type="caution">
    <text evidence="1">The sequence shown here is derived from an EMBL/GenBank/DDBJ whole genome shotgun (WGS) entry which is preliminary data.</text>
</comment>
<organism evidence="1 2">
    <name type="scientific">Actinotalea soli</name>
    <dbReference type="NCBI Taxonomy" id="2819234"/>
    <lineage>
        <taxon>Bacteria</taxon>
        <taxon>Bacillati</taxon>
        <taxon>Actinomycetota</taxon>
        <taxon>Actinomycetes</taxon>
        <taxon>Micrococcales</taxon>
        <taxon>Cellulomonadaceae</taxon>
        <taxon>Actinotalea</taxon>
    </lineage>
</organism>
<dbReference type="RefSeq" id="WP_208054094.1">
    <property type="nucleotide sequence ID" value="NZ_JAGEMK010000001.1"/>
</dbReference>
<dbReference type="EMBL" id="JAGEMK010000001">
    <property type="protein sequence ID" value="MBO1750443.1"/>
    <property type="molecule type" value="Genomic_DNA"/>
</dbReference>
<accession>A0A939RUB0</accession>